<reference evidence="1 2" key="2">
    <citation type="journal article" date="2015" name="Stand. Genomic Sci.">
        <title>The complete genome sequence of the rumen methanogen Methanosarcina barkeri CM1.</title>
        <authorList>
            <person name="Lambie S.C."/>
            <person name="Kelly W.J."/>
            <person name="Leahy S.C."/>
            <person name="Li D."/>
            <person name="Reilly K."/>
            <person name="McAllister T.A."/>
            <person name="Valle E.R."/>
            <person name="Attwood G.T."/>
            <person name="Altermann E."/>
        </authorList>
    </citation>
    <scope>NUCLEOTIDE SEQUENCE [LARGE SCALE GENOMIC DNA]</scope>
    <source>
        <strain evidence="1 2">CM1</strain>
    </source>
</reference>
<organism evidence="1 2">
    <name type="scientific">Methanosarcina barkeri CM1</name>
    <dbReference type="NCBI Taxonomy" id="796385"/>
    <lineage>
        <taxon>Archaea</taxon>
        <taxon>Methanobacteriati</taxon>
        <taxon>Methanobacteriota</taxon>
        <taxon>Stenosarchaea group</taxon>
        <taxon>Methanomicrobia</taxon>
        <taxon>Methanosarcinales</taxon>
        <taxon>Methanosarcinaceae</taxon>
        <taxon>Methanosarcina</taxon>
    </lineage>
</organism>
<evidence type="ECO:0000313" key="1">
    <source>
        <dbReference type="EMBL" id="AKJ37312.1"/>
    </source>
</evidence>
<dbReference type="Proteomes" id="UP000035331">
    <property type="component" value="Chromosome"/>
</dbReference>
<evidence type="ECO:0000313" key="2">
    <source>
        <dbReference type="Proteomes" id="UP000035331"/>
    </source>
</evidence>
<gene>
    <name evidence="1" type="ORF">MCM1_0195</name>
</gene>
<dbReference type="AlphaFoldDB" id="A0A0G3CDX2"/>
<name>A0A0G3CDX2_METBA</name>
<protein>
    <submittedName>
        <fullName evidence="1">Uncharacterized protein</fullName>
    </submittedName>
</protein>
<proteinExistence type="predicted"/>
<dbReference type="EMBL" id="CP008746">
    <property type="protein sequence ID" value="AKJ37312.1"/>
    <property type="molecule type" value="Genomic_DNA"/>
</dbReference>
<reference evidence="2" key="1">
    <citation type="submission" date="2014-06" db="EMBL/GenBank/DDBJ databases">
        <title>The complete genome sequence of Methanosarcina barkeri CM1.</title>
        <authorList>
            <consortium name="Pastoral Greenhouse Gas Research Consortium"/>
            <person name="Lambie S.C."/>
            <person name="Leahy S.C."/>
            <person name="Kelly W.J."/>
            <person name="Li D."/>
            <person name="Reilly K."/>
            <person name="Attwood G.T."/>
            <person name="Altermann E."/>
        </authorList>
    </citation>
    <scope>NUCLEOTIDE SEQUENCE [LARGE SCALE GENOMIC DNA]</scope>
    <source>
        <strain evidence="2">CM1</strain>
    </source>
</reference>
<sequence>MRLRNLLYKEATVQRFKRNQKEARVHFILNLKNGDEVNLCAPVVIKDRTYAVEVQVASDFDYLSLTLLLPEFLSCIQADQTGK</sequence>
<accession>A0A0G3CDX2</accession>